<accession>X1LWF2</accession>
<organism evidence="1">
    <name type="scientific">marine sediment metagenome</name>
    <dbReference type="NCBI Taxonomy" id="412755"/>
    <lineage>
        <taxon>unclassified sequences</taxon>
        <taxon>metagenomes</taxon>
        <taxon>ecological metagenomes</taxon>
    </lineage>
</organism>
<reference evidence="1" key="1">
    <citation type="journal article" date="2014" name="Front. Microbiol.">
        <title>High frequency of phylogenetically diverse reductive dehalogenase-homologous genes in deep subseafloor sedimentary metagenomes.</title>
        <authorList>
            <person name="Kawai M."/>
            <person name="Futagami T."/>
            <person name="Toyoda A."/>
            <person name="Takaki Y."/>
            <person name="Nishi S."/>
            <person name="Hori S."/>
            <person name="Arai W."/>
            <person name="Tsubouchi T."/>
            <person name="Morono Y."/>
            <person name="Uchiyama I."/>
            <person name="Ito T."/>
            <person name="Fujiyama A."/>
            <person name="Inagaki F."/>
            <person name="Takami H."/>
        </authorList>
    </citation>
    <scope>NUCLEOTIDE SEQUENCE</scope>
    <source>
        <strain evidence="1">Expedition CK06-06</strain>
    </source>
</reference>
<feature type="non-terminal residue" evidence="1">
    <location>
        <position position="73"/>
    </location>
</feature>
<protein>
    <submittedName>
        <fullName evidence="1">Uncharacterized protein</fullName>
    </submittedName>
</protein>
<evidence type="ECO:0000313" key="1">
    <source>
        <dbReference type="EMBL" id="GAI23717.1"/>
    </source>
</evidence>
<name>X1LWF2_9ZZZZ</name>
<dbReference type="AlphaFoldDB" id="X1LWF2"/>
<sequence length="73" mass="8412">MGRKQRLIFALLILDVIVFGLSECTLPKEKESITDVSFTAAINLSGEWRFKKIEFVNESMVQPEYDDSNWLTV</sequence>
<dbReference type="EMBL" id="BARV01018794">
    <property type="protein sequence ID" value="GAI23717.1"/>
    <property type="molecule type" value="Genomic_DNA"/>
</dbReference>
<gene>
    <name evidence="1" type="ORF">S06H3_31711</name>
</gene>
<proteinExistence type="predicted"/>
<comment type="caution">
    <text evidence="1">The sequence shown here is derived from an EMBL/GenBank/DDBJ whole genome shotgun (WGS) entry which is preliminary data.</text>
</comment>